<name>A0YEC5_9GAMM</name>
<evidence type="ECO:0000259" key="1">
    <source>
        <dbReference type="PROSITE" id="PS50943"/>
    </source>
</evidence>
<dbReference type="AlphaFoldDB" id="A0YEC5"/>
<dbReference type="GO" id="GO:0003677">
    <property type="term" value="F:DNA binding"/>
    <property type="evidence" value="ECO:0007669"/>
    <property type="project" value="InterPro"/>
</dbReference>
<dbReference type="EMBL" id="AAVT01000006">
    <property type="protein sequence ID" value="EAW30761.1"/>
    <property type="molecule type" value="Genomic_DNA"/>
</dbReference>
<organism evidence="2 3">
    <name type="scientific">marine gamma proteobacterium HTCC2143</name>
    <dbReference type="NCBI Taxonomy" id="247633"/>
    <lineage>
        <taxon>Bacteria</taxon>
        <taxon>Pseudomonadati</taxon>
        <taxon>Pseudomonadota</taxon>
        <taxon>Gammaproteobacteria</taxon>
        <taxon>Cellvibrionales</taxon>
        <taxon>Spongiibacteraceae</taxon>
        <taxon>BD1-7 clade</taxon>
    </lineage>
</organism>
<dbReference type="STRING" id="247633.GP2143_02519"/>
<evidence type="ECO:0000313" key="2">
    <source>
        <dbReference type="EMBL" id="EAW30761.1"/>
    </source>
</evidence>
<dbReference type="SMART" id="SM00530">
    <property type="entry name" value="HTH_XRE"/>
    <property type="match status" value="1"/>
</dbReference>
<accession>A0YEC5</accession>
<proteinExistence type="predicted"/>
<dbReference type="OrthoDB" id="9791537at2"/>
<comment type="caution">
    <text evidence="2">The sequence shown here is derived from an EMBL/GenBank/DDBJ whole genome shotgun (WGS) entry which is preliminary data.</text>
</comment>
<keyword evidence="3" id="KW-1185">Reference proteome</keyword>
<dbReference type="Gene3D" id="1.10.260.40">
    <property type="entry name" value="lambda repressor-like DNA-binding domains"/>
    <property type="match status" value="1"/>
</dbReference>
<dbReference type="Pfam" id="PF01381">
    <property type="entry name" value="HTH_3"/>
    <property type="match status" value="1"/>
</dbReference>
<dbReference type="Proteomes" id="UP000004931">
    <property type="component" value="Unassembled WGS sequence"/>
</dbReference>
<dbReference type="eggNOG" id="COG1396">
    <property type="taxonomic scope" value="Bacteria"/>
</dbReference>
<dbReference type="PROSITE" id="PS50943">
    <property type="entry name" value="HTH_CROC1"/>
    <property type="match status" value="1"/>
</dbReference>
<reference evidence="2 3" key="1">
    <citation type="journal article" date="2010" name="J. Bacteriol.">
        <title>Genome sequence of the oligotrophic marine Gammaproteobacterium HTCC2143, isolated from the Oregon Coast.</title>
        <authorList>
            <person name="Oh H.M."/>
            <person name="Kang I."/>
            <person name="Ferriera S."/>
            <person name="Giovannoni S.J."/>
            <person name="Cho J.C."/>
        </authorList>
    </citation>
    <scope>NUCLEOTIDE SEQUENCE [LARGE SCALE GENOMIC DNA]</scope>
    <source>
        <strain evidence="2 3">HTCC2143</strain>
    </source>
</reference>
<dbReference type="InterPro" id="IPR010982">
    <property type="entry name" value="Lambda_DNA-bd_dom_sf"/>
</dbReference>
<dbReference type="InterPro" id="IPR001387">
    <property type="entry name" value="Cro/C1-type_HTH"/>
</dbReference>
<evidence type="ECO:0000313" key="3">
    <source>
        <dbReference type="Proteomes" id="UP000004931"/>
    </source>
</evidence>
<dbReference type="CDD" id="cd00093">
    <property type="entry name" value="HTH_XRE"/>
    <property type="match status" value="1"/>
</dbReference>
<gene>
    <name evidence="2" type="ORF">GP2143_02519</name>
</gene>
<dbReference type="SUPFAM" id="SSF47413">
    <property type="entry name" value="lambda repressor-like DNA-binding domains"/>
    <property type="match status" value="1"/>
</dbReference>
<protein>
    <recommendedName>
        <fullName evidence="1">HTH cro/C1-type domain-containing protein</fullName>
    </recommendedName>
</protein>
<sequence>MTIDHRVKEIRNKHGLTHTAFAKIAGVSRQLVYNWYNQGTSPSADAVLRISRTLDISPYWFLYGKGDMYVVKGQQEKIAELLVDLSDADKELLEIFLRGLRVSRALG</sequence>
<feature type="domain" description="HTH cro/C1-type" evidence="1">
    <location>
        <begin position="7"/>
        <end position="61"/>
    </location>
</feature>